<dbReference type="InterPro" id="IPR012341">
    <property type="entry name" value="6hp_glycosidase-like_sf"/>
</dbReference>
<sequence length="834" mass="88171">MLHPRVLQLATASAFLLASQASAISYPTSTAIPFSPGFNVSAVLEYAVSLPSHSWEYGTATQALLELFDAPHSVFGASPFPVPRLNPNSTPSLAYAKEKIVIGVPPNGLSDGDGAVGDPASLGVSAVLLGKTDAAYAAAAKAQAEYVLAGAPRWHNGAISHRADHPEIWADFVYMAPPFLAYYGVASNNMTILREAVQQCLLYAEALRANTTTDAATPPWSHPTVASGLWTHILGYWWADAGLWSSGNAWAAGGIMRVLATVIKAPPSLFVGKNGDAAWRQKAITSLVSEICTILDGAMRMETDGGLLLNYLDDPTWFGEVSGSSLLASVAYRLTTLSKSFGSASLPSAVATRYIEWAEGVRVTLGSNGHITSTGIATPAVNPLDWNDRRPFTTGSPEGNNFVLLLYTAWRDCFAIAPTLLLISAISATHVGSPGAIPFSPGFNVSAALERAVSLPSHSWEFGTASEALLELFDPQHSVFGANPFPVPVLSPNNTRSLAYAKEKIVIGVPPNGLSDGDGAVGDPASLGVSAVLLGKTDATYAAAAKAEIDYLLTGAPRWFNGAISHRADHPELWADFVYMAPPFMAYYGVASNNATILRAAVEQCLLYPQILRANTTTDVATPPSSHPASASGLWTHILGPQSADPGLWSTGNGWAAAGIMRVLAALVKAPPSLFIVPYSASGLPDASWRKKAIASLVVEIRKILDGAMQMQMDQGLLMNYLDDPTWFGEVSGSTLLASVAYRLSTHSALLGSSALPAAVTSRYIQWAESIRLTLGNDGHITSNGTATPAINPLDWNDRTPFTSGSPEGNNFVILLYSAWRDCVKAGIRGCKAY</sequence>
<feature type="signal peptide" evidence="2">
    <location>
        <begin position="1"/>
        <end position="23"/>
    </location>
</feature>
<dbReference type="InterPro" id="IPR010905">
    <property type="entry name" value="Glyco_hydro_88"/>
</dbReference>
<dbReference type="SUPFAM" id="SSF48208">
    <property type="entry name" value="Six-hairpin glycosidases"/>
    <property type="match status" value="2"/>
</dbReference>
<dbReference type="Pfam" id="PF07470">
    <property type="entry name" value="Glyco_hydro_88"/>
    <property type="match status" value="2"/>
</dbReference>
<dbReference type="GO" id="GO:0016787">
    <property type="term" value="F:hydrolase activity"/>
    <property type="evidence" value="ECO:0007669"/>
    <property type="project" value="UniProtKB-KW"/>
</dbReference>
<keyword evidence="2" id="KW-0732">Signal</keyword>
<comment type="caution">
    <text evidence="3">The sequence shown here is derived from an EMBL/GenBank/DDBJ whole genome shotgun (WGS) entry which is preliminary data.</text>
</comment>
<organism evidence="3 4">
    <name type="scientific">Psilocybe cyanescens</name>
    <dbReference type="NCBI Taxonomy" id="93625"/>
    <lineage>
        <taxon>Eukaryota</taxon>
        <taxon>Fungi</taxon>
        <taxon>Dikarya</taxon>
        <taxon>Basidiomycota</taxon>
        <taxon>Agaricomycotina</taxon>
        <taxon>Agaricomycetes</taxon>
        <taxon>Agaricomycetidae</taxon>
        <taxon>Agaricales</taxon>
        <taxon>Agaricineae</taxon>
        <taxon>Strophariaceae</taxon>
        <taxon>Psilocybe</taxon>
    </lineage>
</organism>
<evidence type="ECO:0000313" key="4">
    <source>
        <dbReference type="Proteomes" id="UP000283269"/>
    </source>
</evidence>
<dbReference type="Proteomes" id="UP000283269">
    <property type="component" value="Unassembled WGS sequence"/>
</dbReference>
<gene>
    <name evidence="3" type="ORF">CVT25_012268</name>
</gene>
<dbReference type="EMBL" id="NHYD01001701">
    <property type="protein sequence ID" value="PPQ90104.1"/>
    <property type="molecule type" value="Genomic_DNA"/>
</dbReference>
<keyword evidence="4" id="KW-1185">Reference proteome</keyword>
<reference evidence="3 4" key="1">
    <citation type="journal article" date="2018" name="Evol. Lett.">
        <title>Horizontal gene cluster transfer increased hallucinogenic mushroom diversity.</title>
        <authorList>
            <person name="Reynolds H.T."/>
            <person name="Vijayakumar V."/>
            <person name="Gluck-Thaler E."/>
            <person name="Korotkin H.B."/>
            <person name="Matheny P.B."/>
            <person name="Slot J.C."/>
        </authorList>
    </citation>
    <scope>NUCLEOTIDE SEQUENCE [LARGE SCALE GENOMIC DNA]</scope>
    <source>
        <strain evidence="3 4">2631</strain>
    </source>
</reference>
<protein>
    <submittedName>
        <fullName evidence="3">Uncharacterized protein</fullName>
    </submittedName>
</protein>
<dbReference type="Gene3D" id="1.50.10.10">
    <property type="match status" value="2"/>
</dbReference>
<evidence type="ECO:0000256" key="2">
    <source>
        <dbReference type="SAM" id="SignalP"/>
    </source>
</evidence>
<feature type="chain" id="PRO_5019041229" evidence="2">
    <location>
        <begin position="24"/>
        <end position="834"/>
    </location>
</feature>
<proteinExistence type="predicted"/>
<name>A0A409XH82_PSICY</name>
<dbReference type="AlphaFoldDB" id="A0A409XH82"/>
<dbReference type="GO" id="GO:0005975">
    <property type="term" value="P:carbohydrate metabolic process"/>
    <property type="evidence" value="ECO:0007669"/>
    <property type="project" value="InterPro"/>
</dbReference>
<evidence type="ECO:0000256" key="1">
    <source>
        <dbReference type="ARBA" id="ARBA00022801"/>
    </source>
</evidence>
<dbReference type="OrthoDB" id="4138492at2759"/>
<dbReference type="PANTHER" id="PTHR41814:SF1">
    <property type="entry name" value="CELLULASE"/>
    <property type="match status" value="1"/>
</dbReference>
<dbReference type="InParanoid" id="A0A409XH82"/>
<evidence type="ECO:0000313" key="3">
    <source>
        <dbReference type="EMBL" id="PPQ90104.1"/>
    </source>
</evidence>
<dbReference type="InterPro" id="IPR008928">
    <property type="entry name" value="6-hairpin_glycosidase_sf"/>
</dbReference>
<dbReference type="STRING" id="93625.A0A409XH82"/>
<dbReference type="PANTHER" id="PTHR41814">
    <property type="entry name" value="EXPRESSED PROTEIN"/>
    <property type="match status" value="1"/>
</dbReference>
<keyword evidence="1" id="KW-0378">Hydrolase</keyword>
<accession>A0A409XH82</accession>